<dbReference type="Pfam" id="PF16935">
    <property type="entry name" value="Hol_Tox"/>
    <property type="match status" value="1"/>
</dbReference>
<comment type="caution">
    <text evidence="2">The sequence shown here is derived from an EMBL/GenBank/DDBJ whole genome shotgun (WGS) entry which is preliminary data.</text>
</comment>
<reference evidence="2 3" key="1">
    <citation type="submission" date="2014-04" db="EMBL/GenBank/DDBJ databases">
        <authorList>
            <person name="Bishop-Lilly K.A."/>
            <person name="Broomall S.M."/>
            <person name="Chain P.S."/>
            <person name="Chertkov O."/>
            <person name="Coyne S.R."/>
            <person name="Daligault H.E."/>
            <person name="Davenport K.W."/>
            <person name="Erkkila T."/>
            <person name="Frey K.G."/>
            <person name="Gibbons H.S."/>
            <person name="Gu W."/>
            <person name="Jaissle J."/>
            <person name="Johnson S.L."/>
            <person name="Koroleva G.I."/>
            <person name="Ladner J.T."/>
            <person name="Lo C.-C."/>
            <person name="Minogue T.D."/>
            <person name="Munk C."/>
            <person name="Palacios G.F."/>
            <person name="Redden C.L."/>
            <person name="Rosenzweig C.N."/>
            <person name="Scholz M.B."/>
            <person name="Teshima H."/>
            <person name="Xu Y."/>
        </authorList>
    </citation>
    <scope>NUCLEOTIDE SEQUENCE [LARGE SCALE GENOMIC DNA]</scope>
    <source>
        <strain evidence="2 3">8244</strain>
    </source>
</reference>
<dbReference type="HOGENOM" id="CLU_205161_9_0_9"/>
<protein>
    <submittedName>
        <fullName evidence="2">Putative membrane protein</fullName>
    </submittedName>
</protein>
<dbReference type="InterPro" id="IPR031616">
    <property type="entry name" value="BsrE-like"/>
</dbReference>
<dbReference type="EMBL" id="JMQA01000036">
    <property type="protein sequence ID" value="KFN06977.1"/>
    <property type="molecule type" value="Genomic_DNA"/>
</dbReference>
<sequence length="39" mass="4196">MPVAIKDTLMIMISFAALIIALLTLVVAIIVALNQNTKK</sequence>
<keyword evidence="3" id="KW-1185">Reference proteome</keyword>
<organism evidence="2 3">
    <name type="scientific">Paenibacillus macerans</name>
    <name type="common">Bacillus macerans</name>
    <dbReference type="NCBI Taxonomy" id="44252"/>
    <lineage>
        <taxon>Bacteria</taxon>
        <taxon>Bacillati</taxon>
        <taxon>Bacillota</taxon>
        <taxon>Bacilli</taxon>
        <taxon>Bacillales</taxon>
        <taxon>Paenibacillaceae</taxon>
        <taxon>Paenibacillus</taxon>
    </lineage>
</organism>
<accession>A0A090Z8L9</accession>
<dbReference type="RefSeq" id="WP_227872865.1">
    <property type="nucleotide sequence ID" value="NZ_BOSD01000027.1"/>
</dbReference>
<keyword evidence="1" id="KW-0812">Transmembrane</keyword>
<evidence type="ECO:0000313" key="3">
    <source>
        <dbReference type="Proteomes" id="UP000029278"/>
    </source>
</evidence>
<keyword evidence="1" id="KW-0472">Membrane</keyword>
<evidence type="ECO:0000313" key="2">
    <source>
        <dbReference type="EMBL" id="KFN06977.1"/>
    </source>
</evidence>
<dbReference type="AlphaFoldDB" id="A0A090Z8L9"/>
<keyword evidence="1" id="KW-1133">Transmembrane helix</keyword>
<dbReference type="PATRIC" id="fig|44252.3.peg.3973"/>
<gene>
    <name evidence="2" type="ORF">DJ90_4585</name>
</gene>
<dbReference type="Proteomes" id="UP000029278">
    <property type="component" value="Unassembled WGS sequence"/>
</dbReference>
<feature type="transmembrane region" description="Helical" evidence="1">
    <location>
        <begin position="12"/>
        <end position="33"/>
    </location>
</feature>
<proteinExistence type="predicted"/>
<evidence type="ECO:0000256" key="1">
    <source>
        <dbReference type="SAM" id="Phobius"/>
    </source>
</evidence>
<name>A0A090Z8L9_PAEMA</name>